<name>A0ABW5TF85_9FLAO</name>
<accession>A0ABW5TF85</accession>
<protein>
    <submittedName>
        <fullName evidence="2">Uncharacterized protein</fullName>
    </submittedName>
</protein>
<dbReference type="RefSeq" id="WP_380293478.1">
    <property type="nucleotide sequence ID" value="NZ_JBHULY010000039.1"/>
</dbReference>
<keyword evidence="1" id="KW-0732">Signal</keyword>
<reference evidence="3" key="1">
    <citation type="journal article" date="2019" name="Int. J. Syst. Evol. Microbiol.">
        <title>The Global Catalogue of Microorganisms (GCM) 10K type strain sequencing project: providing services to taxonomists for standard genome sequencing and annotation.</title>
        <authorList>
            <consortium name="The Broad Institute Genomics Platform"/>
            <consortium name="The Broad Institute Genome Sequencing Center for Infectious Disease"/>
            <person name="Wu L."/>
            <person name="Ma J."/>
        </authorList>
    </citation>
    <scope>NUCLEOTIDE SEQUENCE [LARGE SCALE GENOMIC DNA]</scope>
    <source>
        <strain evidence="3">KCTC 42398</strain>
    </source>
</reference>
<feature type="chain" id="PRO_5046087607" evidence="1">
    <location>
        <begin position="18"/>
        <end position="241"/>
    </location>
</feature>
<keyword evidence="3" id="KW-1185">Reference proteome</keyword>
<evidence type="ECO:0000256" key="1">
    <source>
        <dbReference type="SAM" id="SignalP"/>
    </source>
</evidence>
<evidence type="ECO:0000313" key="3">
    <source>
        <dbReference type="Proteomes" id="UP001597476"/>
    </source>
</evidence>
<dbReference type="EMBL" id="JBHULY010000039">
    <property type="protein sequence ID" value="MFD2727529.1"/>
    <property type="molecule type" value="Genomic_DNA"/>
</dbReference>
<feature type="signal peptide" evidence="1">
    <location>
        <begin position="1"/>
        <end position="17"/>
    </location>
</feature>
<evidence type="ECO:0000313" key="2">
    <source>
        <dbReference type="EMBL" id="MFD2727529.1"/>
    </source>
</evidence>
<proteinExistence type="predicted"/>
<comment type="caution">
    <text evidence="2">The sequence shown here is derived from an EMBL/GenBank/DDBJ whole genome shotgun (WGS) entry which is preliminary data.</text>
</comment>
<sequence>MKKLVFLLLCLPLFVISQNESFLLTLSEVTVKPGHDAQFIEGLKSYKACYLENDGEEKWNTWKRLQGEGNVYTFTGRMANWAEMDKDDDPSGNACQKVVLDEIMPHVKSFHFNIARSMPDVSRTAPFSPDTGLVWVYNVKTKNYSSFMECVKAISSAIKKAEGDGRGYWYSLMGGAPYVADYFISIPFKNFAELDVKVDSVWKVYEKEHGKEKTDALREKFRKAVSKDWSFIYMLKKELSN</sequence>
<dbReference type="Proteomes" id="UP001597476">
    <property type="component" value="Unassembled WGS sequence"/>
</dbReference>
<organism evidence="2 3">
    <name type="scientific">Hyunsoonleella rubra</name>
    <dbReference type="NCBI Taxonomy" id="1737062"/>
    <lineage>
        <taxon>Bacteria</taxon>
        <taxon>Pseudomonadati</taxon>
        <taxon>Bacteroidota</taxon>
        <taxon>Flavobacteriia</taxon>
        <taxon>Flavobacteriales</taxon>
        <taxon>Flavobacteriaceae</taxon>
    </lineage>
</organism>
<gene>
    <name evidence="2" type="ORF">ACFSR8_14990</name>
</gene>